<dbReference type="AlphaFoldDB" id="A0A1S9P9U8"/>
<sequence>MERGNNIQSKIKDLLAQLYEEGTVLQNHQQIGRNSQKFHKFDFVIKDNNVLGLPLFIVVNVPAKPISVKIIDNFFDELKDVQATKGVLISQTTFTEQLFNYAKKKNIELSTVTHLNQKNWDEGLKIPMVYIDNRWDLHATLSGTIPGHLQAYAPTHPREFILSFDKINQVTLQEHFINLWNRNVLNNKPNKFHNYPIKGLFVFIQGDWYPLDELVLQYQHVKTGLIKYVKPKEFVEISQISATGVNFAVEDSFDIKDGSWQEFKHVDVANHFFPGLHIVVQANEKLTPELLQYS</sequence>
<evidence type="ECO:0000313" key="2">
    <source>
        <dbReference type="Proteomes" id="UP000189739"/>
    </source>
</evidence>
<accession>A0A1S9P9U8</accession>
<proteinExistence type="predicted"/>
<dbReference type="EMBL" id="MBTF01000036">
    <property type="protein sequence ID" value="OOQ57358.1"/>
    <property type="molecule type" value="Genomic_DNA"/>
</dbReference>
<dbReference type="STRING" id="1792845.BC343_14740"/>
<dbReference type="SUPFAM" id="SSF52980">
    <property type="entry name" value="Restriction endonuclease-like"/>
    <property type="match status" value="1"/>
</dbReference>
<dbReference type="RefSeq" id="WP_078350652.1">
    <property type="nucleotide sequence ID" value="NZ_MBTF01000036.1"/>
</dbReference>
<organism evidence="1 2">
    <name type="scientific">Mucilaginibacter pedocola</name>
    <dbReference type="NCBI Taxonomy" id="1792845"/>
    <lineage>
        <taxon>Bacteria</taxon>
        <taxon>Pseudomonadati</taxon>
        <taxon>Bacteroidota</taxon>
        <taxon>Sphingobacteriia</taxon>
        <taxon>Sphingobacteriales</taxon>
        <taxon>Sphingobacteriaceae</taxon>
        <taxon>Mucilaginibacter</taxon>
    </lineage>
</organism>
<comment type="caution">
    <text evidence="1">The sequence shown here is derived from an EMBL/GenBank/DDBJ whole genome shotgun (WGS) entry which is preliminary data.</text>
</comment>
<reference evidence="1 2" key="1">
    <citation type="submission" date="2016-07" db="EMBL/GenBank/DDBJ databases">
        <title>Genomic analysis of zinc-resistant bacterium Mucilaginibacter pedocola TBZ30.</title>
        <authorList>
            <person name="Huang J."/>
            <person name="Tang J."/>
        </authorList>
    </citation>
    <scope>NUCLEOTIDE SEQUENCE [LARGE SCALE GENOMIC DNA]</scope>
    <source>
        <strain evidence="1 2">TBZ30</strain>
    </source>
</reference>
<dbReference type="InterPro" id="IPR011335">
    <property type="entry name" value="Restrct_endonuc-II-like"/>
</dbReference>
<name>A0A1S9P9U8_9SPHI</name>
<gene>
    <name evidence="1" type="ORF">BC343_14740</name>
</gene>
<dbReference type="OrthoDB" id="1454447at2"/>
<dbReference type="Proteomes" id="UP000189739">
    <property type="component" value="Unassembled WGS sequence"/>
</dbReference>
<protein>
    <submittedName>
        <fullName evidence="1">Uncharacterized protein</fullName>
    </submittedName>
</protein>
<evidence type="ECO:0000313" key="1">
    <source>
        <dbReference type="EMBL" id="OOQ57358.1"/>
    </source>
</evidence>
<keyword evidence="2" id="KW-1185">Reference proteome</keyword>